<organism evidence="2 3">
    <name type="scientific">Trichosporon asahii var. asahii (strain ATCC 90039 / CBS 2479 / JCM 2466 / KCTC 7840 / NBRC 103889/ NCYC 2677 / UAMH 7654)</name>
    <name type="common">Yeast</name>
    <dbReference type="NCBI Taxonomy" id="1186058"/>
    <lineage>
        <taxon>Eukaryota</taxon>
        <taxon>Fungi</taxon>
        <taxon>Dikarya</taxon>
        <taxon>Basidiomycota</taxon>
        <taxon>Agaricomycotina</taxon>
        <taxon>Tremellomycetes</taxon>
        <taxon>Trichosporonales</taxon>
        <taxon>Trichosporonaceae</taxon>
        <taxon>Trichosporon</taxon>
    </lineage>
</organism>
<evidence type="ECO:0000313" key="2">
    <source>
        <dbReference type="EMBL" id="EJT48509.1"/>
    </source>
</evidence>
<dbReference type="GeneID" id="25986044"/>
<dbReference type="RefSeq" id="XP_014179267.1">
    <property type="nucleotide sequence ID" value="XM_014323792.1"/>
</dbReference>
<feature type="region of interest" description="Disordered" evidence="1">
    <location>
        <begin position="212"/>
        <end position="247"/>
    </location>
</feature>
<dbReference type="EMBL" id="ALBS01000203">
    <property type="protein sequence ID" value="EJT48509.1"/>
    <property type="molecule type" value="Genomic_DNA"/>
</dbReference>
<gene>
    <name evidence="2" type="ORF">A1Q1_02530</name>
</gene>
<name>J6EVA9_TRIAS</name>
<dbReference type="KEGG" id="tasa:A1Q1_02530"/>
<feature type="compositionally biased region" description="Basic and acidic residues" evidence="1">
    <location>
        <begin position="227"/>
        <end position="247"/>
    </location>
</feature>
<dbReference type="HOGENOM" id="CLU_1125212_0_0_1"/>
<evidence type="ECO:0000256" key="1">
    <source>
        <dbReference type="SAM" id="MobiDB-lite"/>
    </source>
</evidence>
<comment type="caution">
    <text evidence="2">The sequence shown here is derived from an EMBL/GenBank/DDBJ whole genome shotgun (WGS) entry which is preliminary data.</text>
</comment>
<feature type="region of interest" description="Disordered" evidence="1">
    <location>
        <begin position="101"/>
        <end position="150"/>
    </location>
</feature>
<feature type="compositionally biased region" description="Polar residues" evidence="1">
    <location>
        <begin position="136"/>
        <end position="150"/>
    </location>
</feature>
<dbReference type="VEuPathDB" id="FungiDB:A1Q1_02530"/>
<accession>J6EVA9</accession>
<dbReference type="Proteomes" id="UP000002748">
    <property type="component" value="Unassembled WGS sequence"/>
</dbReference>
<protein>
    <submittedName>
        <fullName evidence="2">Uncharacterized protein</fullName>
    </submittedName>
</protein>
<dbReference type="AlphaFoldDB" id="J6EVA9"/>
<sequence length="247" mass="26839">MGNSNSKPPKQGLKVPSIILEENVVRHFLAPHLVDGRIPTPIEEGAFLAALEALTAVEPRMRHYNTSFRARSLIKACDEFHDRLYAVYCELQNSGSIESIAPAEPATSDTPAGAGNLQRPASGVDSDPDPQPNALAPSSQTQPCPTTETTVSAISTSTCTAPQTKDVEERCPSNVAEADEDQDHVCAKVQSLESKVARLERTVSLLTKMIERSRSIRQNLQKQNAHPIKEAKDDHVDPPKPSDKNAM</sequence>
<proteinExistence type="predicted"/>
<evidence type="ECO:0000313" key="3">
    <source>
        <dbReference type="Proteomes" id="UP000002748"/>
    </source>
</evidence>
<reference evidence="2 3" key="1">
    <citation type="journal article" date="2012" name="Eukaryot. Cell">
        <title>Draft genome sequence of CBS 2479, the standard type strain of Trichosporon asahii.</title>
        <authorList>
            <person name="Yang R.Y."/>
            <person name="Li H.T."/>
            <person name="Zhu H."/>
            <person name="Zhou G.P."/>
            <person name="Wang M."/>
            <person name="Wang L."/>
        </authorList>
    </citation>
    <scope>NUCLEOTIDE SEQUENCE [LARGE SCALE GENOMIC DNA]</scope>
    <source>
        <strain evidence="3">ATCC 90039 / CBS 2479 / JCM 2466 / KCTC 7840 / NCYC 2677 / UAMH 7654</strain>
    </source>
</reference>